<dbReference type="STRING" id="401625.A0A0P1BT82"/>
<accession>A0A0P1BT82</accession>
<dbReference type="InterPro" id="IPR018808">
    <property type="entry name" value="Muniscin_C"/>
</dbReference>
<dbReference type="GO" id="GO:0032185">
    <property type="term" value="P:septin cytoskeleton organization"/>
    <property type="evidence" value="ECO:0007669"/>
    <property type="project" value="TreeGrafter"/>
</dbReference>
<dbReference type="GO" id="GO:0032153">
    <property type="term" value="C:cell division site"/>
    <property type="evidence" value="ECO:0007669"/>
    <property type="project" value="TreeGrafter"/>
</dbReference>
<dbReference type="Pfam" id="PF10291">
    <property type="entry name" value="muHD"/>
    <property type="match status" value="1"/>
</dbReference>
<evidence type="ECO:0000256" key="3">
    <source>
        <dbReference type="SAM" id="MobiDB-lite"/>
    </source>
</evidence>
<dbReference type="Proteomes" id="UP000054845">
    <property type="component" value="Unassembled WGS sequence"/>
</dbReference>
<dbReference type="GO" id="GO:0030139">
    <property type="term" value="C:endocytic vesicle"/>
    <property type="evidence" value="ECO:0007669"/>
    <property type="project" value="TreeGrafter"/>
</dbReference>
<sequence length="857" mass="90123">MADLGSASATLPGNAYADAFVRGQAREGVSRVQARLGKARHLNDDLADYFAARREVEAAYLKALSRIAKRPFISDPTVLGGFAPVYERLALELGELASVHGELEGRLEEAEAVLRTASTRGEWSRVKEHDESVSAALREIASLESQLAKDQKKAESASSKKVAAAQNKASETAAHLAQANDAWETEAPFAFEAYQRIDKARLDLLKETITKWETVQSDAATRLMSTAEKTMQASLSFDTQAEMTEFILKQGTSKGLPSVQGRPDATIRAQQGASPVTSASARGPAPGAPAPSNGRNGAAPGLAEFGGVGSSAASVHSTGAGAPDSASVAQQQPTGRGSTLKSALTRIGRGRSGKGANEMLTSYGSLPEQPDSMGPPQVPAISSSVSQRAPRLSLSGNDAREGLPPIGMAPLVPATRGTSTEASPAAPQVDAEGYSIPPPDRKPWEPTAGASLMDEDASEEISDLPRVSGMNISSKAVTPKPEDSAQDQAALERVRSTLLTARTPPTAPSRRNTTRRDRRDVRNTTYNPNLNLDAGTSTATIGGPVASPIAASTTASRFDPDRTQSIVSMTSMSGAAGSPFEAASAGVGGAAAASAPGLRAAVTETVNVIFDGRDIQRIMIVGELSVTLKDIGTTEPLHLRLDAFEELEKAAPNPAFVQSIPDRPGEYRLDVASLVSKGGAGVLLKYQLHVSESRKRDYVPLDVVAQWRCEQHQTSLLCNYTPNTTNKLLASGIDGLPGEVIASTLQDVSFVATIQPSNVAGHMSKPVGTWSAEHKRMFWKLDHTETASAGKVLARFQVDAPTSPSGVQVRWKVIGRTVSALGVNVVSDSTIAPSALRFDSVARSTVSGKYVANPVQS</sequence>
<dbReference type="InterPro" id="IPR028565">
    <property type="entry name" value="MHD"/>
</dbReference>
<dbReference type="Gene3D" id="1.20.1270.60">
    <property type="entry name" value="Arfaptin homology (AH) domain/BAR domain"/>
    <property type="match status" value="1"/>
</dbReference>
<feature type="compositionally biased region" description="Low complexity" evidence="3">
    <location>
        <begin position="310"/>
        <end position="322"/>
    </location>
</feature>
<feature type="compositionally biased region" description="Low complexity" evidence="3">
    <location>
        <begin position="496"/>
        <end position="511"/>
    </location>
</feature>
<dbReference type="PANTHER" id="PTHR23065">
    <property type="entry name" value="PROLINE-SERINE-THREONINE PHOSPHATASE INTERACTING PROTEIN 1"/>
    <property type="match status" value="1"/>
</dbReference>
<evidence type="ECO:0000313" key="5">
    <source>
        <dbReference type="EMBL" id="CEH19473.1"/>
    </source>
</evidence>
<dbReference type="GO" id="GO:0006897">
    <property type="term" value="P:endocytosis"/>
    <property type="evidence" value="ECO:0007669"/>
    <property type="project" value="UniProtKB-KW"/>
</dbReference>
<dbReference type="AlphaFoldDB" id="A0A0P1BT82"/>
<evidence type="ECO:0000256" key="1">
    <source>
        <dbReference type="ARBA" id="ARBA00022583"/>
    </source>
</evidence>
<protein>
    <submittedName>
        <fullName evidence="5">SH3 AND FCH DOMAIN-CONTAINING PROTEIN DDB_G0274695</fullName>
    </submittedName>
</protein>
<keyword evidence="6" id="KW-1185">Reference proteome</keyword>
<feature type="compositionally biased region" description="Low complexity" evidence="3">
    <location>
        <begin position="279"/>
        <end position="301"/>
    </location>
</feature>
<dbReference type="PANTHER" id="PTHR23065:SF54">
    <property type="entry name" value="SUPPRESSOR OF YEAST PROFILIN DELETION"/>
    <property type="match status" value="1"/>
</dbReference>
<feature type="compositionally biased region" description="Polar residues" evidence="3">
    <location>
        <begin position="268"/>
        <end position="278"/>
    </location>
</feature>
<feature type="coiled-coil region" evidence="2">
    <location>
        <begin position="100"/>
        <end position="160"/>
    </location>
</feature>
<dbReference type="GO" id="GO:0005886">
    <property type="term" value="C:plasma membrane"/>
    <property type="evidence" value="ECO:0007669"/>
    <property type="project" value="TreeGrafter"/>
</dbReference>
<proteinExistence type="predicted"/>
<evidence type="ECO:0000256" key="2">
    <source>
        <dbReference type="SAM" id="Coils"/>
    </source>
</evidence>
<dbReference type="OrthoDB" id="1875751at2759"/>
<name>A0A0P1BT82_9BASI</name>
<feature type="domain" description="MHD" evidence="4">
    <location>
        <begin position="595"/>
        <end position="853"/>
    </location>
</feature>
<keyword evidence="1" id="KW-0254">Endocytosis</keyword>
<dbReference type="InterPro" id="IPR027267">
    <property type="entry name" value="AH/BAR_dom_sf"/>
</dbReference>
<reference evidence="5 6" key="1">
    <citation type="submission" date="2014-09" db="EMBL/GenBank/DDBJ databases">
        <authorList>
            <person name="Magalhaes I.L.F."/>
            <person name="Oliveira U."/>
            <person name="Santos F.R."/>
            <person name="Vidigal T.H.D.A."/>
            <person name="Brescovit A.D."/>
            <person name="Santos A.J."/>
        </authorList>
    </citation>
    <scope>NUCLEOTIDE SEQUENCE [LARGE SCALE GENOMIC DNA]</scope>
</reference>
<evidence type="ECO:0000313" key="6">
    <source>
        <dbReference type="Proteomes" id="UP000054845"/>
    </source>
</evidence>
<organism evidence="5 6">
    <name type="scientific">Ceraceosorus bombacis</name>
    <dbReference type="NCBI Taxonomy" id="401625"/>
    <lineage>
        <taxon>Eukaryota</taxon>
        <taxon>Fungi</taxon>
        <taxon>Dikarya</taxon>
        <taxon>Basidiomycota</taxon>
        <taxon>Ustilaginomycotina</taxon>
        <taxon>Exobasidiomycetes</taxon>
        <taxon>Ceraceosorales</taxon>
        <taxon>Ceraceosoraceae</taxon>
        <taxon>Ceraceosorus</taxon>
    </lineage>
</organism>
<evidence type="ECO:0000259" key="4">
    <source>
        <dbReference type="PROSITE" id="PS51072"/>
    </source>
</evidence>
<feature type="region of interest" description="Disordered" evidence="3">
    <location>
        <begin position="496"/>
        <end position="542"/>
    </location>
</feature>
<keyword evidence="2" id="KW-0175">Coiled coil</keyword>
<dbReference type="EMBL" id="CCYA01000389">
    <property type="protein sequence ID" value="CEH19473.1"/>
    <property type="molecule type" value="Genomic_DNA"/>
</dbReference>
<dbReference type="Pfam" id="PF00611">
    <property type="entry name" value="FCH"/>
    <property type="match status" value="1"/>
</dbReference>
<feature type="compositionally biased region" description="Polar residues" evidence="3">
    <location>
        <begin position="526"/>
        <end position="540"/>
    </location>
</feature>
<dbReference type="InterPro" id="IPR001060">
    <property type="entry name" value="FCH_dom"/>
</dbReference>
<dbReference type="PROSITE" id="PS51072">
    <property type="entry name" value="MHD"/>
    <property type="match status" value="1"/>
</dbReference>
<dbReference type="SUPFAM" id="SSF103657">
    <property type="entry name" value="BAR/IMD domain-like"/>
    <property type="match status" value="1"/>
</dbReference>
<feature type="region of interest" description="Disordered" evidence="3">
    <location>
        <begin position="267"/>
        <end position="449"/>
    </location>
</feature>
<feature type="compositionally biased region" description="Polar residues" evidence="3">
    <location>
        <begin position="327"/>
        <end position="342"/>
    </location>
</feature>